<feature type="region of interest" description="Disordered" evidence="1">
    <location>
        <begin position="148"/>
        <end position="177"/>
    </location>
</feature>
<feature type="region of interest" description="Disordered" evidence="1">
    <location>
        <begin position="1017"/>
        <end position="1061"/>
    </location>
</feature>
<proteinExistence type="predicted"/>
<gene>
    <name evidence="4" type="ORF">O3G_MSEX008430</name>
</gene>
<keyword evidence="3" id="KW-0732">Signal</keyword>
<keyword evidence="2" id="KW-0812">Transmembrane</keyword>
<comment type="caution">
    <text evidence="4">The sequence shown here is derived from an EMBL/GenBank/DDBJ whole genome shotgun (WGS) entry which is preliminary data.</text>
</comment>
<evidence type="ECO:0000256" key="1">
    <source>
        <dbReference type="SAM" id="MobiDB-lite"/>
    </source>
</evidence>
<evidence type="ECO:0000256" key="3">
    <source>
        <dbReference type="SAM" id="SignalP"/>
    </source>
</evidence>
<feature type="compositionally biased region" description="Polar residues" evidence="1">
    <location>
        <begin position="1090"/>
        <end position="1101"/>
    </location>
</feature>
<feature type="compositionally biased region" description="Polar residues" evidence="1">
    <location>
        <begin position="857"/>
        <end position="868"/>
    </location>
</feature>
<feature type="compositionally biased region" description="Polar residues" evidence="1">
    <location>
        <begin position="48"/>
        <end position="67"/>
    </location>
</feature>
<evidence type="ECO:0000313" key="5">
    <source>
        <dbReference type="Proteomes" id="UP000791440"/>
    </source>
</evidence>
<feature type="compositionally biased region" description="Basic and acidic residues" evidence="1">
    <location>
        <begin position="1118"/>
        <end position="1150"/>
    </location>
</feature>
<feature type="signal peptide" evidence="3">
    <location>
        <begin position="1"/>
        <end position="26"/>
    </location>
</feature>
<dbReference type="Proteomes" id="UP000791440">
    <property type="component" value="Unassembled WGS sequence"/>
</dbReference>
<feature type="region of interest" description="Disordered" evidence="1">
    <location>
        <begin position="853"/>
        <end position="872"/>
    </location>
</feature>
<feature type="region of interest" description="Disordered" evidence="1">
    <location>
        <begin position="46"/>
        <end position="82"/>
    </location>
</feature>
<feature type="compositionally biased region" description="Acidic residues" evidence="1">
    <location>
        <begin position="165"/>
        <end position="176"/>
    </location>
</feature>
<feature type="compositionally biased region" description="Polar residues" evidence="1">
    <location>
        <begin position="369"/>
        <end position="379"/>
    </location>
</feature>
<feature type="chain" id="PRO_5037181303" evidence="3">
    <location>
        <begin position="27"/>
        <end position="1293"/>
    </location>
</feature>
<keyword evidence="2" id="KW-0472">Membrane</keyword>
<reference evidence="4" key="1">
    <citation type="journal article" date="2016" name="Insect Biochem. Mol. Biol.">
        <title>Multifaceted biological insights from a draft genome sequence of the tobacco hornworm moth, Manduca sexta.</title>
        <authorList>
            <person name="Kanost M.R."/>
            <person name="Arrese E.L."/>
            <person name="Cao X."/>
            <person name="Chen Y.R."/>
            <person name="Chellapilla S."/>
            <person name="Goldsmith M.R."/>
            <person name="Grosse-Wilde E."/>
            <person name="Heckel D.G."/>
            <person name="Herndon N."/>
            <person name="Jiang H."/>
            <person name="Papanicolaou A."/>
            <person name="Qu J."/>
            <person name="Soulages J.L."/>
            <person name="Vogel H."/>
            <person name="Walters J."/>
            <person name="Waterhouse R.M."/>
            <person name="Ahn S.J."/>
            <person name="Almeida F.C."/>
            <person name="An C."/>
            <person name="Aqrawi P."/>
            <person name="Bretschneider A."/>
            <person name="Bryant W.B."/>
            <person name="Bucks S."/>
            <person name="Chao H."/>
            <person name="Chevignon G."/>
            <person name="Christen J.M."/>
            <person name="Clarke D.F."/>
            <person name="Dittmer N.T."/>
            <person name="Ferguson L.C.F."/>
            <person name="Garavelou S."/>
            <person name="Gordon K.H.J."/>
            <person name="Gunaratna R.T."/>
            <person name="Han Y."/>
            <person name="Hauser F."/>
            <person name="He Y."/>
            <person name="Heidel-Fischer H."/>
            <person name="Hirsh A."/>
            <person name="Hu Y."/>
            <person name="Jiang H."/>
            <person name="Kalra D."/>
            <person name="Klinner C."/>
            <person name="Konig C."/>
            <person name="Kovar C."/>
            <person name="Kroll A.R."/>
            <person name="Kuwar S.S."/>
            <person name="Lee S.L."/>
            <person name="Lehman R."/>
            <person name="Li K."/>
            <person name="Li Z."/>
            <person name="Liang H."/>
            <person name="Lovelace S."/>
            <person name="Lu Z."/>
            <person name="Mansfield J.H."/>
            <person name="McCulloch K.J."/>
            <person name="Mathew T."/>
            <person name="Morton B."/>
            <person name="Muzny D.M."/>
            <person name="Neunemann D."/>
            <person name="Ongeri F."/>
            <person name="Pauchet Y."/>
            <person name="Pu L.L."/>
            <person name="Pyrousis I."/>
            <person name="Rao X.J."/>
            <person name="Redding A."/>
            <person name="Roesel C."/>
            <person name="Sanchez-Gracia A."/>
            <person name="Schaack S."/>
            <person name="Shukla A."/>
            <person name="Tetreau G."/>
            <person name="Wang Y."/>
            <person name="Xiong G.H."/>
            <person name="Traut W."/>
            <person name="Walsh T.K."/>
            <person name="Worley K.C."/>
            <person name="Wu D."/>
            <person name="Wu W."/>
            <person name="Wu Y.Q."/>
            <person name="Zhang X."/>
            <person name="Zou Z."/>
            <person name="Zucker H."/>
            <person name="Briscoe A.D."/>
            <person name="Burmester T."/>
            <person name="Clem R.J."/>
            <person name="Feyereisen R."/>
            <person name="Grimmelikhuijzen C.J.P."/>
            <person name="Hamodrakas S.J."/>
            <person name="Hansson B.S."/>
            <person name="Huguet E."/>
            <person name="Jermiin L.S."/>
            <person name="Lan Q."/>
            <person name="Lehman H.K."/>
            <person name="Lorenzen M."/>
            <person name="Merzendorfer H."/>
            <person name="Michalopoulos I."/>
            <person name="Morton D.B."/>
            <person name="Muthukrishnan S."/>
            <person name="Oakeshott J.G."/>
            <person name="Palmer W."/>
            <person name="Park Y."/>
            <person name="Passarelli A.L."/>
            <person name="Rozas J."/>
            <person name="Schwartz L.M."/>
            <person name="Smith W."/>
            <person name="Southgate A."/>
            <person name="Vilcinskas A."/>
            <person name="Vogt R."/>
            <person name="Wang P."/>
            <person name="Werren J."/>
            <person name="Yu X.Q."/>
            <person name="Zhou J.J."/>
            <person name="Brown S.J."/>
            <person name="Scherer S.E."/>
            <person name="Richards S."/>
            <person name="Blissard G.W."/>
        </authorList>
    </citation>
    <scope>NUCLEOTIDE SEQUENCE</scope>
</reference>
<sequence>MESPVRICLGAALVVNLLVLSTRVSGNALPQTTQEPVRDDRITRHNRLNATTWSKTKTNTPDVSINELSPKDSISEEHTEKNAKYKDRGRVRFFSQLKSSTESTLRRVRSSTEADKLIIVTPTPEVKKPVEIIDSMKLFKKTKMPTSISSTTPMAVKKEVHSTEEFGDEEEEEENESFERFTSSKFHDNTFFTIPSFDDDDDSFSNKVKQDYSSPSYGFSSFFPKGTSYGYNDKDEDHLESGGFFDFDSDLTTPKNDFFDKKYQQISGSIIKKLESIKAMAPPSNASNIHKIAKENVGLEKLGNNTPTNKSTVFIKNTKEIRVHDNEGAGTAKRQLSDVQGTSIYYEMSVLSTETYINHTSDDDCDNDTLPSGPTASTSPEEEINAVKLTQPSTIQIPSRETVTAQTAVQQSTAAPQSTKQPMVKISTKRPILVQTSPKKAVLEPTSTTMEPTIVEVSTKPTNFVPVSTKHPFTPMSTKPTLPDLKVENITTASTNFVPISSVIPFYQTVIPVSTQNIISSTERVTKVYLNSYNRNRNYSKRLNLTGVKDSPNSVTAKPEIPTLRPLTRKFYYTTPRNRPIWMLPKRNVTKIDYVRPTSHTIYSEHFNIKDKLSTTHKPKNPNKTMLTTVSSEIDPVLQSDISGIKKVVHSQSITDNSIPTLWKRGSTKFRTSTATSAEVSDINEMELPPTSIAWSLASMLPSPVPSPVNATSTTKTVDENELQKVNEVTADKKESATVATTTTTSNTISENIITKNITEVEQNKLPWQPVNPPTSPGPAEFESTSEGKTEKLAAESNISVQSSAEPVTVTQNKSKIFTPAWIPAIETEPTTKAEAIPPVDATRSTGFESITKLPSDITTPQDETISTSKDDGVNEEKIKTTTDYEITTIRFSYLPVESVEVTDDVENETESTTQTTWHPVMPTRTRITTVKDSPITTYRPKYMTTTEMTEEISTIADTTPPVIEVSSQILGNATEKESTTTESIVQITVTETMTIPTVTEATYPPTTIEVTTQTTPDEITPSTTVDDTTPLTTTTSTTTTTTTTTTTPAPTTSIPSTTEEDTTTIVVEVVTEINTEREKRITTDRPTTENDISSEATTDCSSEENSNRNEIINQEKPTVEHTTDIQTTEKETHIPTTEKESEDLSKETTPEITTQQEIQETTTPEAVIPTQYKPIVTTPEITEVTSQKVTISVVTTVSKADTTTHKARILSTTEDAVMDLTTKPATDFEDLTTYAGEVTTEASSRVLTEESSTGAAVAIAVSTIGVIALVLLIGLLVSSSFKVLKYIPNTYN</sequence>
<evidence type="ECO:0000313" key="4">
    <source>
        <dbReference type="EMBL" id="KAG6453958.1"/>
    </source>
</evidence>
<evidence type="ECO:0000256" key="2">
    <source>
        <dbReference type="SAM" id="Phobius"/>
    </source>
</evidence>
<reference evidence="4" key="2">
    <citation type="submission" date="2020-12" db="EMBL/GenBank/DDBJ databases">
        <authorList>
            <person name="Kanost M."/>
        </authorList>
    </citation>
    <scope>NUCLEOTIDE SEQUENCE</scope>
</reference>
<feature type="compositionally biased region" description="Basic and acidic residues" evidence="1">
    <location>
        <begin position="1077"/>
        <end position="1089"/>
    </location>
</feature>
<accession>A0A921Z9Q1</accession>
<organism evidence="4 5">
    <name type="scientific">Manduca sexta</name>
    <name type="common">Tobacco hawkmoth</name>
    <name type="synonym">Tobacco hornworm</name>
    <dbReference type="NCBI Taxonomy" id="7130"/>
    <lineage>
        <taxon>Eukaryota</taxon>
        <taxon>Metazoa</taxon>
        <taxon>Ecdysozoa</taxon>
        <taxon>Arthropoda</taxon>
        <taxon>Hexapoda</taxon>
        <taxon>Insecta</taxon>
        <taxon>Pterygota</taxon>
        <taxon>Neoptera</taxon>
        <taxon>Endopterygota</taxon>
        <taxon>Lepidoptera</taxon>
        <taxon>Glossata</taxon>
        <taxon>Ditrysia</taxon>
        <taxon>Bombycoidea</taxon>
        <taxon>Sphingidae</taxon>
        <taxon>Sphinginae</taxon>
        <taxon>Sphingini</taxon>
        <taxon>Manduca</taxon>
    </lineage>
</organism>
<keyword evidence="5" id="KW-1185">Reference proteome</keyword>
<feature type="transmembrane region" description="Helical" evidence="2">
    <location>
        <begin position="1256"/>
        <end position="1278"/>
    </location>
</feature>
<feature type="region of interest" description="Disordered" evidence="1">
    <location>
        <begin position="1077"/>
        <end position="1160"/>
    </location>
</feature>
<name>A0A921Z9Q1_MANSE</name>
<protein>
    <submittedName>
        <fullName evidence="4">Uncharacterized protein</fullName>
    </submittedName>
</protein>
<dbReference type="EMBL" id="JH668454">
    <property type="protein sequence ID" value="KAG6453958.1"/>
    <property type="molecule type" value="Genomic_DNA"/>
</dbReference>
<feature type="compositionally biased region" description="Basic and acidic residues" evidence="1">
    <location>
        <begin position="69"/>
        <end position="82"/>
    </location>
</feature>
<feature type="region of interest" description="Disordered" evidence="1">
    <location>
        <begin position="359"/>
        <end position="384"/>
    </location>
</feature>
<keyword evidence="2" id="KW-1133">Transmembrane helix</keyword>
<feature type="compositionally biased region" description="Low complexity" evidence="1">
    <location>
        <begin position="1151"/>
        <end position="1160"/>
    </location>
</feature>